<sequence length="254" mass="29669">MNRDEELAAWKELYRELLQLYRDYKSRCTCHMSKLADEPSALLVGGIEENEEIEVIEETEGIDDNEEIEVIEETEGIEETHEIDEAHEIDETEEIEVIDEIEEAVDVNEEMLDTSESALHTTMYREELPPDPGRSEANCLISYAPPKLPVGSIYDLHCINNFLKTEHGRAVIRKAYFKNVPAKHVIVDIFFDRHFLTKVEFSKAHYSRQVVLKKFPNFLKFFLEVNKEFYDFSADKTEKRLKGTIHRARKGLRK</sequence>
<reference evidence="1" key="2">
    <citation type="submission" date="2022-08" db="UniProtKB">
        <authorList>
            <consortium name="EnsemblMetazoa"/>
        </authorList>
    </citation>
    <scope>IDENTIFICATION</scope>
    <source>
        <strain evidence="1">STECLA/ALBI9_A</strain>
    </source>
</reference>
<evidence type="ECO:0000313" key="1">
    <source>
        <dbReference type="EnsemblMetazoa" id="AALB004112-PA"/>
    </source>
</evidence>
<dbReference type="AlphaFoldDB" id="A0A182FC78"/>
<keyword evidence="2" id="KW-1185">Reference proteome</keyword>
<protein>
    <submittedName>
        <fullName evidence="1">Uncharacterized protein</fullName>
    </submittedName>
</protein>
<dbReference type="KEGG" id="aali:118464256"/>
<evidence type="ECO:0000313" key="2">
    <source>
        <dbReference type="Proteomes" id="UP000069272"/>
    </source>
</evidence>
<dbReference type="OrthoDB" id="7744061at2759"/>
<dbReference type="EnsemblMetazoa" id="AALB004112-RA">
    <property type="protein sequence ID" value="AALB004112-PA"/>
    <property type="gene ID" value="AALB004112"/>
</dbReference>
<dbReference type="RefSeq" id="XP_035787385.1">
    <property type="nucleotide sequence ID" value="XM_035931492.1"/>
</dbReference>
<organism evidence="1 2">
    <name type="scientific">Anopheles albimanus</name>
    <name type="common">New world malaria mosquito</name>
    <dbReference type="NCBI Taxonomy" id="7167"/>
    <lineage>
        <taxon>Eukaryota</taxon>
        <taxon>Metazoa</taxon>
        <taxon>Ecdysozoa</taxon>
        <taxon>Arthropoda</taxon>
        <taxon>Hexapoda</taxon>
        <taxon>Insecta</taxon>
        <taxon>Pterygota</taxon>
        <taxon>Neoptera</taxon>
        <taxon>Endopterygota</taxon>
        <taxon>Diptera</taxon>
        <taxon>Nematocera</taxon>
        <taxon>Culicoidea</taxon>
        <taxon>Culicidae</taxon>
        <taxon>Anophelinae</taxon>
        <taxon>Anopheles</taxon>
    </lineage>
</organism>
<dbReference type="GeneID" id="118464256"/>
<dbReference type="VEuPathDB" id="VectorBase:AALB004112"/>
<dbReference type="VEuPathDB" id="VectorBase:AALB20_034313"/>
<proteinExistence type="predicted"/>
<dbReference type="Proteomes" id="UP000069272">
    <property type="component" value="Chromosome 3L"/>
</dbReference>
<name>A0A182FC78_ANOAL</name>
<reference evidence="1 2" key="1">
    <citation type="journal article" date="2017" name="G3 (Bethesda)">
        <title>The Physical Genome Mapping of Anopheles albimanus Corrected Scaffold Misassemblies and Identified Interarm Rearrangements in Genus Anopheles.</title>
        <authorList>
            <person name="Artemov G.N."/>
            <person name="Peery A.N."/>
            <person name="Jiang X."/>
            <person name="Tu Z."/>
            <person name="Stegniy V.N."/>
            <person name="Sharakhova M.V."/>
            <person name="Sharakhov I.V."/>
        </authorList>
    </citation>
    <scope>NUCLEOTIDE SEQUENCE [LARGE SCALE GENOMIC DNA]</scope>
    <source>
        <strain evidence="1 2">ALBI9_A</strain>
    </source>
</reference>
<accession>A0A182FC78</accession>